<dbReference type="GO" id="GO:0016787">
    <property type="term" value="F:hydrolase activity"/>
    <property type="evidence" value="ECO:0007669"/>
    <property type="project" value="UniProtKB-KW"/>
</dbReference>
<dbReference type="Gene3D" id="2.60.40.1180">
    <property type="entry name" value="Golgi alpha-mannosidase II"/>
    <property type="match status" value="2"/>
</dbReference>
<feature type="domain" description="Glycoside hydrolase family 31 N-terminal" evidence="4">
    <location>
        <begin position="25"/>
        <end position="210"/>
    </location>
</feature>
<dbReference type="RefSeq" id="WP_343754107.1">
    <property type="nucleotide sequence ID" value="NZ_BAAACW010000042.1"/>
</dbReference>
<dbReference type="CDD" id="cd06599">
    <property type="entry name" value="GH31_glycosidase_Aec37"/>
    <property type="match status" value="1"/>
</dbReference>
<proteinExistence type="inferred from homology"/>
<dbReference type="PANTHER" id="PTHR22762">
    <property type="entry name" value="ALPHA-GLUCOSIDASE"/>
    <property type="match status" value="1"/>
</dbReference>
<feature type="domain" description="Glycosyl hydrolase family 31 C-terminal" evidence="6">
    <location>
        <begin position="597"/>
        <end position="684"/>
    </location>
</feature>
<dbReference type="PANTHER" id="PTHR22762:SF165">
    <property type="entry name" value="PUTATIVE (AFU_ORTHOLOGUE AFUA_1G06560)-RELATED"/>
    <property type="match status" value="1"/>
</dbReference>
<dbReference type="InterPro" id="IPR011013">
    <property type="entry name" value="Gal_mutarotase_sf_dom"/>
</dbReference>
<evidence type="ECO:0000259" key="6">
    <source>
        <dbReference type="Pfam" id="PF21365"/>
    </source>
</evidence>
<dbReference type="InterPro" id="IPR048395">
    <property type="entry name" value="Glyco_hydro_31_C"/>
</dbReference>
<comment type="caution">
    <text evidence="7">The sequence shown here is derived from an EMBL/GenBank/DDBJ whole genome shotgun (WGS) entry which is preliminary data.</text>
</comment>
<dbReference type="SUPFAM" id="SSF51445">
    <property type="entry name" value="(Trans)glycosidases"/>
    <property type="match status" value="1"/>
</dbReference>
<dbReference type="Pfam" id="PF01055">
    <property type="entry name" value="Glyco_hydro_31_2nd"/>
    <property type="match status" value="1"/>
</dbReference>
<dbReference type="InterPro" id="IPR025887">
    <property type="entry name" value="Glyco_hydro_31_N_dom"/>
</dbReference>
<dbReference type="Proteomes" id="UP001501166">
    <property type="component" value="Unassembled WGS sequence"/>
</dbReference>
<evidence type="ECO:0000313" key="8">
    <source>
        <dbReference type="Proteomes" id="UP001501166"/>
    </source>
</evidence>
<comment type="similarity">
    <text evidence="1 2">Belongs to the glycosyl hydrolase 31 family.</text>
</comment>
<gene>
    <name evidence="7" type="ORF">GCM10008932_07230</name>
</gene>
<dbReference type="InterPro" id="IPR000322">
    <property type="entry name" value="Glyco_hydro_31_TIM"/>
</dbReference>
<evidence type="ECO:0000313" key="7">
    <source>
        <dbReference type="EMBL" id="GAA0356843.1"/>
    </source>
</evidence>
<dbReference type="CDD" id="cd14752">
    <property type="entry name" value="GH31_N"/>
    <property type="match status" value="1"/>
</dbReference>
<keyword evidence="2 7" id="KW-0378">Hydrolase</keyword>
<feature type="domain" description="Glycoside hydrolase family 31 TIM barrel" evidence="3">
    <location>
        <begin position="257"/>
        <end position="589"/>
    </location>
</feature>
<evidence type="ECO:0000259" key="5">
    <source>
        <dbReference type="Pfam" id="PF17137"/>
    </source>
</evidence>
<evidence type="ECO:0000259" key="4">
    <source>
        <dbReference type="Pfam" id="PF13802"/>
    </source>
</evidence>
<dbReference type="SUPFAM" id="SSF74650">
    <property type="entry name" value="Galactose mutarotase-like"/>
    <property type="match status" value="1"/>
</dbReference>
<dbReference type="InterPro" id="IPR013780">
    <property type="entry name" value="Glyco_hydro_b"/>
</dbReference>
<protein>
    <submittedName>
        <fullName evidence="7">Glycoside hydrolase family 31 protein</fullName>
    </submittedName>
</protein>
<dbReference type="InterPro" id="IPR033403">
    <property type="entry name" value="DUF5110"/>
</dbReference>
<organism evidence="7 8">
    <name type="scientific">Alkalibacterium iburiense</name>
    <dbReference type="NCBI Taxonomy" id="290589"/>
    <lineage>
        <taxon>Bacteria</taxon>
        <taxon>Bacillati</taxon>
        <taxon>Bacillota</taxon>
        <taxon>Bacilli</taxon>
        <taxon>Lactobacillales</taxon>
        <taxon>Carnobacteriaceae</taxon>
        <taxon>Alkalibacterium</taxon>
    </lineage>
</organism>
<dbReference type="EMBL" id="BAAACW010000042">
    <property type="protein sequence ID" value="GAA0356843.1"/>
    <property type="molecule type" value="Genomic_DNA"/>
</dbReference>
<evidence type="ECO:0000256" key="1">
    <source>
        <dbReference type="ARBA" id="ARBA00007806"/>
    </source>
</evidence>
<sequence length="832" mass="96035">MRITKELIDVEKVDNYYQLLTNEVTIRIWFLTDEIIRIRAGFDGDFVEESYSLVMTAWEDRMDKLLGKARKRVEVAESTLEFEEDKVIIIGRQIRVEIDKKPMRMTVIDSNGTIIHRDVADLAYLEDNNLRRSHSSEIEEDDYFYGFGEKTGEINKAETQMSMKPTDAMGFDPQKRDSLYKHIPFYIKLNKNTKKATGYFYHNTYYCEFDMGREHSNYWHKKSRYRTDGGDIDLFLIAGPTIRDVVERYTDLTGKSALLPRYSLGYLGSSMYYAEQEKDADDAIVKFIETSHNEGIPIDGFQLSSGYSNILVDDTFRRSVFNWNNNRFKDPEAFFKKMEEKKVVVSPNIKPALLLENPLFSEMKEKEMFIKDKEGEPGIGAWWGGQGAYADFTKPSTREHWKTYLKETILSKGTYSIWNDNCEYDGLIDEDLEAYFEGEPTNISQVRTVMSNLMCHTTEEAINEMNEEVRPFIVCRSGHAGIQRYAQTWAGDNYTSWESLKYNIATILGMGLSGVSNHGCDIGGFSGPAPEPELFLRWVQHGIFHPRFSIHSTNTDNTVTEPWMYKEITPMIREAIQFRYQLSPYFYSLSDRANRTGLPMMEALVSAFQSDENVYDEGVHFMLGDSLLVANIVEKGETSKSIYLPEGETFYDFYTRELYHGGQTIDYPVEIDSIPLFIKGGGILPIAKNTINNLSMDNVKDLKIICAPDKNAVFELYEDDGTTLNYQDGEYLRTKIEMKKGQKTVLSFKKEGSYESKVESIHLDIINPENAPFKVTIDNREIPQILYNKEFDEIEIGWYYDQSLKSVQVKYPNISDDYSVEIDFSEIDLIGM</sequence>
<keyword evidence="8" id="KW-1185">Reference proteome</keyword>
<evidence type="ECO:0000256" key="2">
    <source>
        <dbReference type="RuleBase" id="RU361185"/>
    </source>
</evidence>
<dbReference type="Gene3D" id="2.60.40.1760">
    <property type="entry name" value="glycosyl hydrolase (family 31)"/>
    <property type="match status" value="1"/>
</dbReference>
<dbReference type="Pfam" id="PF13802">
    <property type="entry name" value="Gal_mutarotas_2"/>
    <property type="match status" value="1"/>
</dbReference>
<dbReference type="SUPFAM" id="SSF51011">
    <property type="entry name" value="Glycosyl hydrolase domain"/>
    <property type="match status" value="1"/>
</dbReference>
<feature type="domain" description="DUF5110" evidence="5">
    <location>
        <begin position="705"/>
        <end position="766"/>
    </location>
</feature>
<dbReference type="Gene3D" id="3.20.20.80">
    <property type="entry name" value="Glycosidases"/>
    <property type="match status" value="1"/>
</dbReference>
<name>A0ABN0X791_9LACT</name>
<keyword evidence="2" id="KW-0326">Glycosidase</keyword>
<dbReference type="Pfam" id="PF17137">
    <property type="entry name" value="DUF5110"/>
    <property type="match status" value="1"/>
</dbReference>
<dbReference type="Pfam" id="PF21365">
    <property type="entry name" value="Glyco_hydro_31_3rd"/>
    <property type="match status" value="1"/>
</dbReference>
<reference evidence="7 8" key="1">
    <citation type="journal article" date="2019" name="Int. J. Syst. Evol. Microbiol.">
        <title>The Global Catalogue of Microorganisms (GCM) 10K type strain sequencing project: providing services to taxonomists for standard genome sequencing and annotation.</title>
        <authorList>
            <consortium name="The Broad Institute Genomics Platform"/>
            <consortium name="The Broad Institute Genome Sequencing Center for Infectious Disease"/>
            <person name="Wu L."/>
            <person name="Ma J."/>
        </authorList>
    </citation>
    <scope>NUCLEOTIDE SEQUENCE [LARGE SCALE GENOMIC DNA]</scope>
    <source>
        <strain evidence="7 8">JCM 12662</strain>
    </source>
</reference>
<dbReference type="InterPro" id="IPR017853">
    <property type="entry name" value="GH"/>
</dbReference>
<evidence type="ECO:0000259" key="3">
    <source>
        <dbReference type="Pfam" id="PF01055"/>
    </source>
</evidence>
<accession>A0ABN0X791</accession>